<dbReference type="EMBL" id="JACHNA010000001">
    <property type="protein sequence ID" value="MBB4736202.1"/>
    <property type="molecule type" value="Genomic_DNA"/>
</dbReference>
<evidence type="ECO:0000256" key="1">
    <source>
        <dbReference type="SAM" id="MobiDB-lite"/>
    </source>
</evidence>
<dbReference type="AlphaFoldDB" id="A0A7W7M412"/>
<organism evidence="2 3">
    <name type="scientific">Micrococcus cohnii</name>
    <dbReference type="NCBI Taxonomy" id="993416"/>
    <lineage>
        <taxon>Bacteria</taxon>
        <taxon>Bacillati</taxon>
        <taxon>Actinomycetota</taxon>
        <taxon>Actinomycetes</taxon>
        <taxon>Micrococcales</taxon>
        <taxon>Micrococcaceae</taxon>
        <taxon>Micrococcus</taxon>
    </lineage>
</organism>
<evidence type="ECO:0000313" key="3">
    <source>
        <dbReference type="Proteomes" id="UP000540191"/>
    </source>
</evidence>
<name>A0A7W7M412_9MICC</name>
<accession>A0A7W7M412</accession>
<keyword evidence="3" id="KW-1185">Reference proteome</keyword>
<protein>
    <submittedName>
        <fullName evidence="2">Uncharacterized protein</fullName>
    </submittedName>
</protein>
<evidence type="ECO:0000313" key="2">
    <source>
        <dbReference type="EMBL" id="MBB4736202.1"/>
    </source>
</evidence>
<comment type="caution">
    <text evidence="2">The sequence shown here is derived from an EMBL/GenBank/DDBJ whole genome shotgun (WGS) entry which is preliminary data.</text>
</comment>
<dbReference type="Proteomes" id="UP000540191">
    <property type="component" value="Unassembled WGS sequence"/>
</dbReference>
<proteinExistence type="predicted"/>
<sequence length="156" mass="16803">MSKSSNRKRRARKAARPARHTLGGGQLGGMPSRDQEHHPDEMSLSALLSHRPGWVLSQEFLEITGAELWCFEPSRPHAGVFAPDPSATAVSWTTGDPQDGLLVEPPSVNGSASRHERIYKTPRELSLDLAAIEGWRAEVTGPPPGAQYGAPSGDFG</sequence>
<feature type="region of interest" description="Disordered" evidence="1">
    <location>
        <begin position="1"/>
        <end position="40"/>
    </location>
</feature>
<feature type="compositionally biased region" description="Basic residues" evidence="1">
    <location>
        <begin position="1"/>
        <end position="19"/>
    </location>
</feature>
<reference evidence="2 3" key="1">
    <citation type="submission" date="2020-08" db="EMBL/GenBank/DDBJ databases">
        <title>Sequencing the genomes of 1000 actinobacteria strains.</title>
        <authorList>
            <person name="Klenk H.-P."/>
        </authorList>
    </citation>
    <scope>NUCLEOTIDE SEQUENCE [LARGE SCALE GENOMIC DNA]</scope>
    <source>
        <strain evidence="2 3">DSM 23974</strain>
    </source>
</reference>
<gene>
    <name evidence="2" type="ORF">HDA30_001710</name>
</gene>